<name>A0A381PNE3_9ZZZZ</name>
<feature type="region of interest" description="Disordered" evidence="6">
    <location>
        <begin position="105"/>
        <end position="124"/>
    </location>
</feature>
<keyword evidence="5" id="KW-0520">NAD</keyword>
<dbReference type="InterPro" id="IPR013149">
    <property type="entry name" value="ADH-like_C"/>
</dbReference>
<dbReference type="Pfam" id="PF00107">
    <property type="entry name" value="ADH_zinc_N"/>
    <property type="match status" value="1"/>
</dbReference>
<evidence type="ECO:0000256" key="6">
    <source>
        <dbReference type="SAM" id="MobiDB-lite"/>
    </source>
</evidence>
<evidence type="ECO:0000259" key="7">
    <source>
        <dbReference type="SMART" id="SM00829"/>
    </source>
</evidence>
<dbReference type="EMBL" id="UINC01001039">
    <property type="protein sequence ID" value="SUZ68541.1"/>
    <property type="molecule type" value="Genomic_DNA"/>
</dbReference>
<dbReference type="Pfam" id="PF08240">
    <property type="entry name" value="ADH_N"/>
    <property type="match status" value="1"/>
</dbReference>
<evidence type="ECO:0000256" key="2">
    <source>
        <dbReference type="ARBA" id="ARBA00022723"/>
    </source>
</evidence>
<reference evidence="8" key="1">
    <citation type="submission" date="2018-05" db="EMBL/GenBank/DDBJ databases">
        <authorList>
            <person name="Lanie J.A."/>
            <person name="Ng W.-L."/>
            <person name="Kazmierczak K.M."/>
            <person name="Andrzejewski T.M."/>
            <person name="Davidsen T.M."/>
            <person name="Wayne K.J."/>
            <person name="Tettelin H."/>
            <person name="Glass J.I."/>
            <person name="Rusch D."/>
            <person name="Podicherti R."/>
            <person name="Tsui H.-C.T."/>
            <person name="Winkler M.E."/>
        </authorList>
    </citation>
    <scope>NUCLEOTIDE SEQUENCE</scope>
</reference>
<dbReference type="SUPFAM" id="SSF50129">
    <property type="entry name" value="GroES-like"/>
    <property type="match status" value="2"/>
</dbReference>
<sequence>MKAAVLCEQPGDLVIEDLAIDKPGSQEVLIQTVGAGLCHSDLHFMEGLFRTRVPSVMGHESAGIVQAVGADVTYVKPGDPVVACLSIFCGQCKQCLSGNPHRCTNGRATSRDKDAPSRLQRGDGTPVDQMARLGGFAEEMLIHQNGLVKVTPDVPLEKACLIGCGVTTGFGAAVRTAKVPVGATVCVIGCGGIGLSAVQGARVAGAGRIIAVDMSAEKLDTARLMGATDTVNASEVDDVVTAVRDMTSGGVEYSFEAIGLKQTAEQAFEMLEMGGTATVIGMVPSNTKVEIRGIDLLSEKKLQGSMMGSNQFRTDIPQMIDLYLTGRLLLDEMVSATIDLEQVNEGYEWMKAGTIARTVITFD</sequence>
<dbReference type="GO" id="GO:0046294">
    <property type="term" value="P:formaldehyde catabolic process"/>
    <property type="evidence" value="ECO:0007669"/>
    <property type="project" value="TreeGrafter"/>
</dbReference>
<dbReference type="AlphaFoldDB" id="A0A381PNE3"/>
<dbReference type="PANTHER" id="PTHR43880:SF12">
    <property type="entry name" value="ALCOHOL DEHYDROGENASE CLASS-3"/>
    <property type="match status" value="1"/>
</dbReference>
<feature type="domain" description="Enoyl reductase (ER)" evidence="7">
    <location>
        <begin position="11"/>
        <end position="360"/>
    </location>
</feature>
<evidence type="ECO:0000256" key="5">
    <source>
        <dbReference type="ARBA" id="ARBA00023027"/>
    </source>
</evidence>
<dbReference type="InterPro" id="IPR036291">
    <property type="entry name" value="NAD(P)-bd_dom_sf"/>
</dbReference>
<comment type="cofactor">
    <cofactor evidence="1">
        <name>Zn(2+)</name>
        <dbReference type="ChEBI" id="CHEBI:29105"/>
    </cofactor>
</comment>
<dbReference type="PROSITE" id="PS00059">
    <property type="entry name" value="ADH_ZINC"/>
    <property type="match status" value="1"/>
</dbReference>
<dbReference type="GO" id="GO:0005829">
    <property type="term" value="C:cytosol"/>
    <property type="evidence" value="ECO:0007669"/>
    <property type="project" value="TreeGrafter"/>
</dbReference>
<gene>
    <name evidence="8" type="ORF">METZ01_LOCUS21395</name>
</gene>
<dbReference type="InterPro" id="IPR013154">
    <property type="entry name" value="ADH-like_N"/>
</dbReference>
<dbReference type="CDD" id="cd08279">
    <property type="entry name" value="Zn_ADH_class_III"/>
    <property type="match status" value="1"/>
</dbReference>
<dbReference type="FunFam" id="3.40.50.720:FF:000003">
    <property type="entry name" value="S-(hydroxymethyl)glutathione dehydrogenase"/>
    <property type="match status" value="1"/>
</dbReference>
<dbReference type="Gene3D" id="3.40.50.720">
    <property type="entry name" value="NAD(P)-binding Rossmann-like Domain"/>
    <property type="match status" value="1"/>
</dbReference>
<dbReference type="Gene3D" id="3.90.180.10">
    <property type="entry name" value="Medium-chain alcohol dehydrogenases, catalytic domain"/>
    <property type="match status" value="1"/>
</dbReference>
<evidence type="ECO:0000256" key="3">
    <source>
        <dbReference type="ARBA" id="ARBA00022833"/>
    </source>
</evidence>
<organism evidence="8">
    <name type="scientific">marine metagenome</name>
    <dbReference type="NCBI Taxonomy" id="408172"/>
    <lineage>
        <taxon>unclassified sequences</taxon>
        <taxon>metagenomes</taxon>
        <taxon>ecological metagenomes</taxon>
    </lineage>
</organism>
<dbReference type="InterPro" id="IPR002328">
    <property type="entry name" value="ADH_Zn_CS"/>
</dbReference>
<protein>
    <recommendedName>
        <fullName evidence="7">Enoyl reductase (ER) domain-containing protein</fullName>
    </recommendedName>
</protein>
<evidence type="ECO:0000313" key="8">
    <source>
        <dbReference type="EMBL" id="SUZ68541.1"/>
    </source>
</evidence>
<keyword evidence="2" id="KW-0479">Metal-binding</keyword>
<dbReference type="GO" id="GO:0051903">
    <property type="term" value="F:S-(hydroxymethyl)glutathione dehydrogenase [NAD(P)+] activity"/>
    <property type="evidence" value="ECO:0007669"/>
    <property type="project" value="TreeGrafter"/>
</dbReference>
<dbReference type="InterPro" id="IPR020843">
    <property type="entry name" value="ER"/>
</dbReference>
<dbReference type="SMART" id="SM00829">
    <property type="entry name" value="PKS_ER"/>
    <property type="match status" value="1"/>
</dbReference>
<dbReference type="PANTHER" id="PTHR43880">
    <property type="entry name" value="ALCOHOL DEHYDROGENASE"/>
    <property type="match status" value="1"/>
</dbReference>
<dbReference type="InterPro" id="IPR011032">
    <property type="entry name" value="GroES-like_sf"/>
</dbReference>
<dbReference type="SUPFAM" id="SSF51735">
    <property type="entry name" value="NAD(P)-binding Rossmann-fold domains"/>
    <property type="match status" value="1"/>
</dbReference>
<accession>A0A381PNE3</accession>
<evidence type="ECO:0000256" key="4">
    <source>
        <dbReference type="ARBA" id="ARBA00023002"/>
    </source>
</evidence>
<dbReference type="GO" id="GO:0008270">
    <property type="term" value="F:zinc ion binding"/>
    <property type="evidence" value="ECO:0007669"/>
    <property type="project" value="InterPro"/>
</dbReference>
<keyword evidence="3" id="KW-0862">Zinc</keyword>
<keyword evidence="4" id="KW-0560">Oxidoreductase</keyword>
<proteinExistence type="predicted"/>
<evidence type="ECO:0000256" key="1">
    <source>
        <dbReference type="ARBA" id="ARBA00001947"/>
    </source>
</evidence>